<protein>
    <submittedName>
        <fullName evidence="3">Tyrosine-type recombinase/integrase</fullName>
    </submittedName>
</protein>
<keyword evidence="1" id="KW-0233">DNA recombination</keyword>
<reference evidence="3" key="1">
    <citation type="submission" date="2020-03" db="EMBL/GenBank/DDBJ databases">
        <title>Molecular networking-based the target discovery of potent antiproliferative macrolactams: 5/6/7/16 polycyclic ansamycins and glycosylated trienomycin from Streptomyces cacaoi subsp. asoensis.</title>
        <authorList>
            <person name="Liu L.-L."/>
        </authorList>
    </citation>
    <scope>NUCLEOTIDE SEQUENCE [LARGE SCALE GENOMIC DNA]</scope>
    <source>
        <strain evidence="3">H2S5</strain>
    </source>
</reference>
<dbReference type="AlphaFoldDB" id="A0A6M4WYE0"/>
<gene>
    <name evidence="3" type="ORF">G9272_38825</name>
</gene>
<proteinExistence type="predicted"/>
<evidence type="ECO:0000256" key="1">
    <source>
        <dbReference type="ARBA" id="ARBA00023172"/>
    </source>
</evidence>
<dbReference type="EMBL" id="CP049838">
    <property type="protein sequence ID" value="QJT05540.1"/>
    <property type="molecule type" value="Genomic_DNA"/>
</dbReference>
<dbReference type="GO" id="GO:0003677">
    <property type="term" value="F:DNA binding"/>
    <property type="evidence" value="ECO:0007669"/>
    <property type="project" value="InterPro"/>
</dbReference>
<organism evidence="3 4">
    <name type="scientific">Streptomyces asoensis</name>
    <dbReference type="NCBI Taxonomy" id="249586"/>
    <lineage>
        <taxon>Bacteria</taxon>
        <taxon>Bacillati</taxon>
        <taxon>Actinomycetota</taxon>
        <taxon>Actinomycetes</taxon>
        <taxon>Kitasatosporales</taxon>
        <taxon>Streptomycetaceae</taxon>
        <taxon>Streptomyces</taxon>
    </lineage>
</organism>
<evidence type="ECO:0000313" key="4">
    <source>
        <dbReference type="Proteomes" id="UP000502665"/>
    </source>
</evidence>
<sequence length="403" mass="44414">MFRSRYGGRVARRVVVGDLRVQQIERKDGRRSWTIVWPEGAVHAEADRFLRTHDGSGTQKTYAYYLVNHLRWLERECLGFDTVVLRDLERYMGIVGAEVRMPLGEPWRVGKRPYGRAALSTAAACLKGFYLHQASLGINGELGKKLGVTRLPSQADRRRSFLGHVKSAMPANPLAPSGPQRRHPKMLPDGAREKLLATVNSARDRLVVTWLADGGLRIGELCGLHMVDLHLRENAACGECRSPHLHVCHRPGNPNRAEAKTKHPWRLENGTVTGGLIKRVSPAMVHTYFEYVTGGEYPRGRSGHGMLLVQLHGAGAGEPWAPVGARRMLGRAGKRAGLGLVKPHAFRHSFTSAVLDASDGNLLIARDAGGWASATMVDEVYGHVDVHDPAFDAALRTVWGEPK</sequence>
<dbReference type="InterPro" id="IPR011010">
    <property type="entry name" value="DNA_brk_join_enz"/>
</dbReference>
<keyword evidence="4" id="KW-1185">Reference proteome</keyword>
<name>A0A6M4WYE0_9ACTN</name>
<dbReference type="Gene3D" id="1.10.443.10">
    <property type="entry name" value="Intergrase catalytic core"/>
    <property type="match status" value="1"/>
</dbReference>
<dbReference type="InterPro" id="IPR002104">
    <property type="entry name" value="Integrase_catalytic"/>
</dbReference>
<dbReference type="InterPro" id="IPR013762">
    <property type="entry name" value="Integrase-like_cat_sf"/>
</dbReference>
<evidence type="ECO:0000259" key="2">
    <source>
        <dbReference type="PROSITE" id="PS51898"/>
    </source>
</evidence>
<dbReference type="PROSITE" id="PS51898">
    <property type="entry name" value="TYR_RECOMBINASE"/>
    <property type="match status" value="1"/>
</dbReference>
<dbReference type="GO" id="GO:0015074">
    <property type="term" value="P:DNA integration"/>
    <property type="evidence" value="ECO:0007669"/>
    <property type="project" value="InterPro"/>
</dbReference>
<evidence type="ECO:0000313" key="3">
    <source>
        <dbReference type="EMBL" id="QJT05540.1"/>
    </source>
</evidence>
<dbReference type="Proteomes" id="UP000502665">
    <property type="component" value="Chromosome"/>
</dbReference>
<dbReference type="GO" id="GO:0006310">
    <property type="term" value="P:DNA recombination"/>
    <property type="evidence" value="ECO:0007669"/>
    <property type="project" value="UniProtKB-KW"/>
</dbReference>
<dbReference type="SUPFAM" id="SSF56349">
    <property type="entry name" value="DNA breaking-rejoining enzymes"/>
    <property type="match status" value="1"/>
</dbReference>
<accession>A0A6M4WYE0</accession>
<feature type="domain" description="Tyr recombinase" evidence="2">
    <location>
        <begin position="182"/>
        <end position="397"/>
    </location>
</feature>